<dbReference type="AlphaFoldDB" id="A0A4U1IQ74"/>
<protein>
    <submittedName>
        <fullName evidence="1">Uncharacterized protein</fullName>
    </submittedName>
</protein>
<accession>A0A4U1IQ74</accession>
<dbReference type="Proteomes" id="UP000309215">
    <property type="component" value="Unassembled WGS sequence"/>
</dbReference>
<proteinExistence type="predicted"/>
<name>A0A4U1IQ74_9BACT</name>
<evidence type="ECO:0000313" key="1">
    <source>
        <dbReference type="EMBL" id="TKC96337.1"/>
    </source>
</evidence>
<comment type="caution">
    <text evidence="1">The sequence shown here is derived from an EMBL/GenBank/DDBJ whole genome shotgun (WGS) entry which is preliminary data.</text>
</comment>
<sequence length="288" mass="30601">MTFFRTGMGLFQLGRPRLPSRDEAAETLAQIAEKPGGARYLRGVLADDVPKTLVEAMPDDEVLVSLTERITTGRITFVLLRPRDTRAPGFFVEGDATGAVMGPENKAGDLRPAPEVPPEYPVLARVESDQVIESTAKLVADLAALLFGRFAREKRESTIARTYVLVAGEEGTRIQGARSTVDIALDTARWPGGGLGRPKPSVPVEYKSAAKSTGESARFAIDKLSASLGPASPPTSSRPAPAVPDAFVNVASGTAQTTKGAVDSLGKSFADLFRPTPFVRPRNASPVE</sequence>
<dbReference type="RefSeq" id="WP_136935509.1">
    <property type="nucleotide sequence ID" value="NZ_SSMQ01000090.1"/>
</dbReference>
<dbReference type="EMBL" id="SSMQ01000090">
    <property type="protein sequence ID" value="TKC96337.1"/>
    <property type="molecule type" value="Genomic_DNA"/>
</dbReference>
<reference evidence="1 2" key="1">
    <citation type="submission" date="2019-04" db="EMBL/GenBank/DDBJ databases">
        <authorList>
            <person name="Li Y."/>
            <person name="Wang J."/>
        </authorList>
    </citation>
    <scope>NUCLEOTIDE SEQUENCE [LARGE SCALE GENOMIC DNA]</scope>
    <source>
        <strain evidence="1 2">DSM 14668</strain>
    </source>
</reference>
<keyword evidence="2" id="KW-1185">Reference proteome</keyword>
<organism evidence="1 2">
    <name type="scientific">Polyangium fumosum</name>
    <dbReference type="NCBI Taxonomy" id="889272"/>
    <lineage>
        <taxon>Bacteria</taxon>
        <taxon>Pseudomonadati</taxon>
        <taxon>Myxococcota</taxon>
        <taxon>Polyangia</taxon>
        <taxon>Polyangiales</taxon>
        <taxon>Polyangiaceae</taxon>
        <taxon>Polyangium</taxon>
    </lineage>
</organism>
<gene>
    <name evidence="1" type="ORF">E8A74_45865</name>
</gene>
<evidence type="ECO:0000313" key="2">
    <source>
        <dbReference type="Proteomes" id="UP000309215"/>
    </source>
</evidence>